<sequence>MFRDIVVGWPGSVHNARVFSNSEFRRFLKQIDMSVESVIKVVAASCVIHNICEMQNEPFFDEWLQEGFQAPHVAAFAGPSTEAGADIRDTLAAYFLTPEGQSTGN</sequence>
<organism evidence="1 2">
    <name type="scientific">Porites lobata</name>
    <dbReference type="NCBI Taxonomy" id="104759"/>
    <lineage>
        <taxon>Eukaryota</taxon>
        <taxon>Metazoa</taxon>
        <taxon>Cnidaria</taxon>
        <taxon>Anthozoa</taxon>
        <taxon>Hexacorallia</taxon>
        <taxon>Scleractinia</taxon>
        <taxon>Fungiina</taxon>
        <taxon>Poritidae</taxon>
        <taxon>Porites</taxon>
    </lineage>
</organism>
<evidence type="ECO:0000313" key="1">
    <source>
        <dbReference type="EMBL" id="CAH3142586.1"/>
    </source>
</evidence>
<dbReference type="Proteomes" id="UP001159405">
    <property type="component" value="Unassembled WGS sequence"/>
</dbReference>
<reference evidence="1 2" key="1">
    <citation type="submission" date="2022-05" db="EMBL/GenBank/DDBJ databases">
        <authorList>
            <consortium name="Genoscope - CEA"/>
            <person name="William W."/>
        </authorList>
    </citation>
    <scope>NUCLEOTIDE SEQUENCE [LARGE SCALE GENOMIC DNA]</scope>
</reference>
<protein>
    <recommendedName>
        <fullName evidence="3">DDE Tnp4 domain-containing protein</fullName>
    </recommendedName>
</protein>
<gene>
    <name evidence="1" type="ORF">PLOB_00042454</name>
</gene>
<name>A0ABN8PFJ7_9CNID</name>
<dbReference type="EMBL" id="CALNXK010000069">
    <property type="protein sequence ID" value="CAH3142586.1"/>
    <property type="molecule type" value="Genomic_DNA"/>
</dbReference>
<accession>A0ABN8PFJ7</accession>
<keyword evidence="2" id="KW-1185">Reference proteome</keyword>
<evidence type="ECO:0008006" key="3">
    <source>
        <dbReference type="Google" id="ProtNLM"/>
    </source>
</evidence>
<evidence type="ECO:0000313" key="2">
    <source>
        <dbReference type="Proteomes" id="UP001159405"/>
    </source>
</evidence>
<comment type="caution">
    <text evidence="1">The sequence shown here is derived from an EMBL/GenBank/DDBJ whole genome shotgun (WGS) entry which is preliminary data.</text>
</comment>
<proteinExistence type="predicted"/>